<protein>
    <submittedName>
        <fullName evidence="1">Uncharacterized protein</fullName>
    </submittedName>
</protein>
<name>A0A5C1QBJ0_9SPIO</name>
<gene>
    <name evidence="1" type="ORF">EW093_06870</name>
</gene>
<proteinExistence type="predicted"/>
<keyword evidence="2" id="KW-1185">Reference proteome</keyword>
<evidence type="ECO:0000313" key="2">
    <source>
        <dbReference type="Proteomes" id="UP000323824"/>
    </source>
</evidence>
<evidence type="ECO:0000313" key="1">
    <source>
        <dbReference type="EMBL" id="QEN04430.1"/>
    </source>
</evidence>
<dbReference type="EMBL" id="CP035807">
    <property type="protein sequence ID" value="QEN04430.1"/>
    <property type="molecule type" value="Genomic_DNA"/>
</dbReference>
<dbReference type="RefSeq" id="WP_149567677.1">
    <property type="nucleotide sequence ID" value="NZ_CP035807.1"/>
</dbReference>
<dbReference type="OrthoDB" id="308877at2"/>
<reference evidence="1 2" key="2">
    <citation type="submission" date="2019-09" db="EMBL/GenBank/DDBJ databases">
        <title>Complete Genome Sequence and Methylome Analysis of free living Spirochaetas.</title>
        <authorList>
            <person name="Leshcheva N."/>
            <person name="Mikheeva N."/>
        </authorList>
    </citation>
    <scope>NUCLEOTIDE SEQUENCE [LARGE SCALE GENOMIC DNA]</scope>
    <source>
        <strain evidence="1 2">P</strain>
    </source>
</reference>
<accession>A0A5C1QBJ0</accession>
<reference evidence="1 2" key="1">
    <citation type="submission" date="2019-02" db="EMBL/GenBank/DDBJ databases">
        <authorList>
            <person name="Fomenkov A."/>
            <person name="Dubinina G."/>
            <person name="Grabovich M."/>
            <person name="Vincze T."/>
            <person name="Roberts R.J."/>
        </authorList>
    </citation>
    <scope>NUCLEOTIDE SEQUENCE [LARGE SCALE GENOMIC DNA]</scope>
    <source>
        <strain evidence="1 2">P</strain>
    </source>
</reference>
<organism evidence="1 2">
    <name type="scientific">Thiospirochaeta perfilievii</name>
    <dbReference type="NCBI Taxonomy" id="252967"/>
    <lineage>
        <taxon>Bacteria</taxon>
        <taxon>Pseudomonadati</taxon>
        <taxon>Spirochaetota</taxon>
        <taxon>Spirochaetia</taxon>
        <taxon>Spirochaetales</taxon>
        <taxon>Spirochaetaceae</taxon>
        <taxon>Thiospirochaeta</taxon>
    </lineage>
</organism>
<sequence length="346" mass="38674">MCWWDNENDMSSDVITGLIEQVSSIYYKKVLTIWGNVLDVDSDDKINILFSKNLNESNIAIGFFNPNDLYLRDKNISSNSYNPYSNEGEVLYLGVPENDNFSFSINSLLATFVHEFCHLINFEKKTYSQYLRGNLNPPVMELFLDEGLAHLTESLCGLGVSGGNIGFYAKYLSDPAAISLVHSNHLGQSDSAGKRGAVSGFLSWLFWEKGGLFFNDSNEIVDNGGIAFLVDLVVNQRNSWESIGATYGIDSNVLFEQWVSDLVKNDPFNGIYDPSTSEPLNLDPWMGSYNISETISINVAGVNKNNLSSDNIEILPFSFKPWRVENSGFLLLQDISGDSFVRLSIY</sequence>
<dbReference type="AlphaFoldDB" id="A0A5C1QBJ0"/>
<dbReference type="KEGG" id="sper:EW093_06870"/>
<dbReference type="Proteomes" id="UP000323824">
    <property type="component" value="Chromosome"/>
</dbReference>